<feature type="signal peptide" evidence="3">
    <location>
        <begin position="1"/>
        <end position="20"/>
    </location>
</feature>
<dbReference type="SUPFAM" id="SSF82171">
    <property type="entry name" value="DPP6 N-terminal domain-like"/>
    <property type="match status" value="1"/>
</dbReference>
<dbReference type="RefSeq" id="WP_363796466.1">
    <property type="nucleotide sequence ID" value="NZ_CP159925.1"/>
</dbReference>
<accession>A0AAU8MLW0</accession>
<feature type="region of interest" description="Disordered" evidence="2">
    <location>
        <begin position="377"/>
        <end position="397"/>
    </location>
</feature>
<evidence type="ECO:0000256" key="2">
    <source>
        <dbReference type="SAM" id="MobiDB-lite"/>
    </source>
</evidence>
<organism evidence="4">
    <name type="scientific">Lysobacter firmicutimachus</name>
    <dbReference type="NCBI Taxonomy" id="1792846"/>
    <lineage>
        <taxon>Bacteria</taxon>
        <taxon>Pseudomonadati</taxon>
        <taxon>Pseudomonadota</taxon>
        <taxon>Gammaproteobacteria</taxon>
        <taxon>Lysobacterales</taxon>
        <taxon>Lysobacteraceae</taxon>
        <taxon>Lysobacter</taxon>
    </lineage>
</organism>
<evidence type="ECO:0008006" key="5">
    <source>
        <dbReference type="Google" id="ProtNLM"/>
    </source>
</evidence>
<gene>
    <name evidence="4" type="ORF">ABU614_13985</name>
</gene>
<sequence length="440" mass="46648">MTRISALAAALALAAAPLAAQPRLQLISHAYDNPNAAINAYYPELSADGQWVSFSSTASGFVAPGVDGFFGADVFVYDVFCRRTEIASLTWDGKAPNNSSGGSVGRSSISGDGRYVAFASRASNLVYGDNDSNGHTDVFLLDRHRAVGDPQRIRRVSAARAVGSDGPSDEPSISADGRYLAFQSAANNLVANDNSGTNVFVYDVQADSLALVSRDRDGKPAEGQYPRIDAQGRRLAFRSGALNLIAEDIVWSTTPHVYLRDLGTGSNQLVDRRSDGQIPTQGATDVDAISGDGRYVSFRSSAPNLTGSASPLTPQIFVRDTVAGTLEMITINPGNAPTPYQSRWSALDHDGRHVAFSSPSQGPWSPAGLYRRDRSNGATELLSPGHQDGSPQDSSYASISADGLRTAFVSGYGRLIPGVNAPAIFLADLRSSVPPRYCPR</sequence>
<protein>
    <recommendedName>
        <fullName evidence="5">WD40-like Beta Propeller Repeat</fullName>
    </recommendedName>
</protein>
<dbReference type="PANTHER" id="PTHR36842">
    <property type="entry name" value="PROTEIN TOLB HOMOLOG"/>
    <property type="match status" value="1"/>
</dbReference>
<evidence type="ECO:0000256" key="1">
    <source>
        <dbReference type="ARBA" id="ARBA00009820"/>
    </source>
</evidence>
<evidence type="ECO:0000313" key="4">
    <source>
        <dbReference type="EMBL" id="XCO73505.1"/>
    </source>
</evidence>
<dbReference type="InterPro" id="IPR011042">
    <property type="entry name" value="6-blade_b-propeller_TolB-like"/>
</dbReference>
<evidence type="ECO:0000256" key="3">
    <source>
        <dbReference type="SAM" id="SignalP"/>
    </source>
</evidence>
<dbReference type="Pfam" id="PF07676">
    <property type="entry name" value="PD40"/>
    <property type="match status" value="2"/>
</dbReference>
<name>A0AAU8MLW0_9GAMM</name>
<dbReference type="EMBL" id="CP159925">
    <property type="protein sequence ID" value="XCO73505.1"/>
    <property type="molecule type" value="Genomic_DNA"/>
</dbReference>
<proteinExistence type="inferred from homology"/>
<dbReference type="AlphaFoldDB" id="A0AAU8MLW0"/>
<dbReference type="Gene3D" id="2.120.10.30">
    <property type="entry name" value="TolB, C-terminal domain"/>
    <property type="match status" value="2"/>
</dbReference>
<reference evidence="4" key="1">
    <citation type="submission" date="2024-06" db="EMBL/GenBank/DDBJ databases">
        <authorList>
            <person name="Li S."/>
        </authorList>
    </citation>
    <scope>NUCLEOTIDE SEQUENCE</scope>
    <source>
        <strain evidence="4">SR10</strain>
    </source>
</reference>
<keyword evidence="3" id="KW-0732">Signal</keyword>
<dbReference type="InterPro" id="IPR011659">
    <property type="entry name" value="WD40"/>
</dbReference>
<comment type="similarity">
    <text evidence="1">Belongs to the TolB family.</text>
</comment>
<feature type="chain" id="PRO_5043650249" description="WD40-like Beta Propeller Repeat" evidence="3">
    <location>
        <begin position="21"/>
        <end position="440"/>
    </location>
</feature>